<sequence>MADANPISCKSPMLTTLKRVLGVLLALVVVGWLILTFQPRTAERADAKGNVEVHVVGNGWHAGLLLPAQAINARLPTLRQRFPGAGYYEIGWGDVGFYRAKSITAGLAVQAMFASQGSVMHVVGVPNVQQFLRGSDTASLCISNDAYQRLATMVADSFARQGGEPVDAGPGIYGNSQFYIAEGSYSALHTCNRWTAAVLQAAGVSISPRISLTASSVLGAARGSALACSPK</sequence>
<protein>
    <submittedName>
        <fullName evidence="2">TIGR02117 family protein</fullName>
    </submittedName>
</protein>
<dbReference type="EMBL" id="QURR01000046">
    <property type="protein sequence ID" value="RGE39732.1"/>
    <property type="molecule type" value="Genomic_DNA"/>
</dbReference>
<gene>
    <name evidence="2" type="ORF">DZC30_21475</name>
</gene>
<reference evidence="2 3" key="1">
    <citation type="submission" date="2018-08" db="EMBL/GenBank/DDBJ databases">
        <title>Comamonas testosteroni strain SWCO2.</title>
        <authorList>
            <person name="Jiang N."/>
            <person name="Zhang X.Z."/>
        </authorList>
    </citation>
    <scope>NUCLEOTIDE SEQUENCE [LARGE SCALE GENOMIC DNA]</scope>
    <source>
        <strain evidence="2 3">SWCO2</strain>
    </source>
</reference>
<keyword evidence="3" id="KW-1185">Reference proteome</keyword>
<feature type="transmembrane region" description="Helical" evidence="1">
    <location>
        <begin position="20"/>
        <end position="37"/>
    </location>
</feature>
<dbReference type="NCBIfam" id="TIGR02117">
    <property type="entry name" value="chp_urease_rgn"/>
    <property type="match status" value="1"/>
</dbReference>
<dbReference type="AlphaFoldDB" id="A0A373F864"/>
<accession>A0A373F864</accession>
<dbReference type="Pfam" id="PF09601">
    <property type="entry name" value="DUF2459"/>
    <property type="match status" value="1"/>
</dbReference>
<name>A0A373F864_COMTE</name>
<dbReference type="Proteomes" id="UP000261948">
    <property type="component" value="Unassembled WGS sequence"/>
</dbReference>
<proteinExistence type="predicted"/>
<organism evidence="2 3">
    <name type="scientific">Comamonas testosteroni</name>
    <name type="common">Pseudomonas testosteroni</name>
    <dbReference type="NCBI Taxonomy" id="285"/>
    <lineage>
        <taxon>Bacteria</taxon>
        <taxon>Pseudomonadati</taxon>
        <taxon>Pseudomonadota</taxon>
        <taxon>Betaproteobacteria</taxon>
        <taxon>Burkholderiales</taxon>
        <taxon>Comamonadaceae</taxon>
        <taxon>Comamonas</taxon>
    </lineage>
</organism>
<keyword evidence="1" id="KW-0472">Membrane</keyword>
<evidence type="ECO:0000313" key="2">
    <source>
        <dbReference type="EMBL" id="RGE39732.1"/>
    </source>
</evidence>
<evidence type="ECO:0000313" key="3">
    <source>
        <dbReference type="Proteomes" id="UP000261948"/>
    </source>
</evidence>
<evidence type="ECO:0000256" key="1">
    <source>
        <dbReference type="SAM" id="Phobius"/>
    </source>
</evidence>
<dbReference type="OrthoDB" id="211174at2"/>
<dbReference type="InterPro" id="IPR011727">
    <property type="entry name" value="CHP02117"/>
</dbReference>
<keyword evidence="1" id="KW-0812">Transmembrane</keyword>
<comment type="caution">
    <text evidence="2">The sequence shown here is derived from an EMBL/GenBank/DDBJ whole genome shotgun (WGS) entry which is preliminary data.</text>
</comment>
<keyword evidence="1" id="KW-1133">Transmembrane helix</keyword>